<feature type="region of interest" description="Disordered" evidence="1">
    <location>
        <begin position="27"/>
        <end position="81"/>
    </location>
</feature>
<keyword evidence="3" id="KW-1185">Reference proteome</keyword>
<dbReference type="EMBL" id="VBQZ03000074">
    <property type="protein sequence ID" value="MXQ91779.1"/>
    <property type="molecule type" value="Genomic_DNA"/>
</dbReference>
<feature type="compositionally biased region" description="Polar residues" evidence="1">
    <location>
        <begin position="32"/>
        <end position="44"/>
    </location>
</feature>
<evidence type="ECO:0000313" key="3">
    <source>
        <dbReference type="Proteomes" id="UP000322234"/>
    </source>
</evidence>
<comment type="caution">
    <text evidence="2">The sequence shown here is derived from an EMBL/GenBank/DDBJ whole genome shotgun (WGS) entry which is preliminary data.</text>
</comment>
<dbReference type="Proteomes" id="UP000322234">
    <property type="component" value="Unassembled WGS sequence"/>
</dbReference>
<reference evidence="2" key="1">
    <citation type="submission" date="2019-10" db="EMBL/GenBank/DDBJ databases">
        <title>The sequence and de novo assembly of the wild yak genome.</title>
        <authorList>
            <person name="Liu Y."/>
        </authorList>
    </citation>
    <scope>NUCLEOTIDE SEQUENCE [LARGE SCALE GENOMIC DNA]</scope>
    <source>
        <strain evidence="2">WY2019</strain>
    </source>
</reference>
<accession>A0A6B0RNR3</accession>
<protein>
    <submittedName>
        <fullName evidence="2">Uncharacterized protein</fullName>
    </submittedName>
</protein>
<dbReference type="AlphaFoldDB" id="A0A6B0RNR3"/>
<proteinExistence type="predicted"/>
<sequence length="250" mass="28067">MSERQIPFTYQRQWLLKYVRVPGLGPVLGHQNDGSPSSEGSQGNREVGRPSWRERREALWGSEAGKTGKGSGPGLDPAACSGMQAKRASERILGITLEHWTGNPGNDQKHTTDFITLLYYRDGKRPHLRPYLSKVILICYGIKSGTSQEGEMTQFKCPDINMKLLKDAHKPMNSVALRTPLILKAKEALGEAGLQKLDKQDKERQEIQRVDSSSMSPFQYSTMQMARPYDAFTSLSFYGNHPKGLWKLLV</sequence>
<evidence type="ECO:0000256" key="1">
    <source>
        <dbReference type="SAM" id="MobiDB-lite"/>
    </source>
</evidence>
<name>A0A6B0RNR3_9CETA</name>
<organism evidence="2 3">
    <name type="scientific">Bos mutus</name>
    <name type="common">wild yak</name>
    <dbReference type="NCBI Taxonomy" id="72004"/>
    <lineage>
        <taxon>Eukaryota</taxon>
        <taxon>Metazoa</taxon>
        <taxon>Chordata</taxon>
        <taxon>Craniata</taxon>
        <taxon>Vertebrata</taxon>
        <taxon>Euteleostomi</taxon>
        <taxon>Mammalia</taxon>
        <taxon>Eutheria</taxon>
        <taxon>Laurasiatheria</taxon>
        <taxon>Artiodactyla</taxon>
        <taxon>Ruminantia</taxon>
        <taxon>Pecora</taxon>
        <taxon>Bovidae</taxon>
        <taxon>Bovinae</taxon>
        <taxon>Bos</taxon>
    </lineage>
</organism>
<gene>
    <name evidence="2" type="ORF">E5288_WYG004530</name>
</gene>
<feature type="compositionally biased region" description="Basic and acidic residues" evidence="1">
    <location>
        <begin position="46"/>
        <end position="58"/>
    </location>
</feature>
<evidence type="ECO:0000313" key="2">
    <source>
        <dbReference type="EMBL" id="MXQ91779.1"/>
    </source>
</evidence>